<dbReference type="EMBL" id="MU839025">
    <property type="protein sequence ID" value="KAK1763722.1"/>
    <property type="molecule type" value="Genomic_DNA"/>
</dbReference>
<evidence type="ECO:0000256" key="1">
    <source>
        <dbReference type="SAM" id="MobiDB-lite"/>
    </source>
</evidence>
<feature type="transmembrane region" description="Helical" evidence="2">
    <location>
        <begin position="190"/>
        <end position="211"/>
    </location>
</feature>
<keyword evidence="5" id="KW-1185">Reference proteome</keyword>
<proteinExistence type="predicted"/>
<dbReference type="RefSeq" id="XP_060279935.1">
    <property type="nucleotide sequence ID" value="XM_060426241.1"/>
</dbReference>
<organism evidence="4 5">
    <name type="scientific">Phialemonium atrogriseum</name>
    <dbReference type="NCBI Taxonomy" id="1093897"/>
    <lineage>
        <taxon>Eukaryota</taxon>
        <taxon>Fungi</taxon>
        <taxon>Dikarya</taxon>
        <taxon>Ascomycota</taxon>
        <taxon>Pezizomycotina</taxon>
        <taxon>Sordariomycetes</taxon>
        <taxon>Sordariomycetidae</taxon>
        <taxon>Cephalothecales</taxon>
        <taxon>Cephalothecaceae</taxon>
        <taxon>Phialemonium</taxon>
    </lineage>
</organism>
<feature type="transmembrane region" description="Helical" evidence="2">
    <location>
        <begin position="466"/>
        <end position="486"/>
    </location>
</feature>
<dbReference type="InterPro" id="IPR046623">
    <property type="entry name" value="DUF6536"/>
</dbReference>
<feature type="transmembrane region" description="Helical" evidence="2">
    <location>
        <begin position="131"/>
        <end position="151"/>
    </location>
</feature>
<evidence type="ECO:0000313" key="4">
    <source>
        <dbReference type="EMBL" id="KAK1763722.1"/>
    </source>
</evidence>
<feature type="transmembrane region" description="Helical" evidence="2">
    <location>
        <begin position="562"/>
        <end position="580"/>
    </location>
</feature>
<feature type="region of interest" description="Disordered" evidence="1">
    <location>
        <begin position="845"/>
        <end position="1021"/>
    </location>
</feature>
<dbReference type="PANTHER" id="PTHR35395">
    <property type="entry name" value="DUF6536 DOMAIN-CONTAINING PROTEIN"/>
    <property type="match status" value="1"/>
</dbReference>
<dbReference type="Proteomes" id="UP001244011">
    <property type="component" value="Unassembled WGS sequence"/>
</dbReference>
<protein>
    <recommendedName>
        <fullName evidence="3">DUF6536 domain-containing protein</fullName>
    </recommendedName>
</protein>
<evidence type="ECO:0000256" key="2">
    <source>
        <dbReference type="SAM" id="Phobius"/>
    </source>
</evidence>
<comment type="caution">
    <text evidence="4">The sequence shown here is derived from an EMBL/GenBank/DDBJ whole genome shotgun (WGS) entry which is preliminary data.</text>
</comment>
<dbReference type="Pfam" id="PF20163">
    <property type="entry name" value="DUF6536"/>
    <property type="match status" value="1"/>
</dbReference>
<evidence type="ECO:0000259" key="3">
    <source>
        <dbReference type="Pfam" id="PF20163"/>
    </source>
</evidence>
<feature type="domain" description="DUF6536" evidence="3">
    <location>
        <begin position="76"/>
        <end position="230"/>
    </location>
</feature>
<gene>
    <name evidence="4" type="ORF">QBC33DRAFT_518417</name>
</gene>
<dbReference type="PANTHER" id="PTHR35395:SF1">
    <property type="entry name" value="DUF6536 DOMAIN-CONTAINING PROTEIN"/>
    <property type="match status" value="1"/>
</dbReference>
<feature type="compositionally biased region" description="Low complexity" evidence="1">
    <location>
        <begin position="927"/>
        <end position="961"/>
    </location>
</feature>
<name>A0AAJ0FDX8_9PEZI</name>
<feature type="transmembrane region" description="Helical" evidence="2">
    <location>
        <begin position="724"/>
        <end position="746"/>
    </location>
</feature>
<feature type="region of interest" description="Disordered" evidence="1">
    <location>
        <begin position="776"/>
        <end position="822"/>
    </location>
</feature>
<feature type="compositionally biased region" description="Pro residues" evidence="1">
    <location>
        <begin position="916"/>
        <end position="926"/>
    </location>
</feature>
<evidence type="ECO:0000313" key="5">
    <source>
        <dbReference type="Proteomes" id="UP001244011"/>
    </source>
</evidence>
<accession>A0AAJ0FDX8</accession>
<keyword evidence="2" id="KW-0472">Membrane</keyword>
<dbReference type="AlphaFoldDB" id="A0AAJ0FDX8"/>
<feature type="transmembrane region" description="Helical" evidence="2">
    <location>
        <begin position="677"/>
        <end position="704"/>
    </location>
</feature>
<keyword evidence="2" id="KW-0812">Transmembrane</keyword>
<dbReference type="GeneID" id="85309428"/>
<reference evidence="4" key="1">
    <citation type="submission" date="2023-06" db="EMBL/GenBank/DDBJ databases">
        <title>Genome-scale phylogeny and comparative genomics of the fungal order Sordariales.</title>
        <authorList>
            <consortium name="Lawrence Berkeley National Laboratory"/>
            <person name="Hensen N."/>
            <person name="Bonometti L."/>
            <person name="Westerberg I."/>
            <person name="Brannstrom I.O."/>
            <person name="Guillou S."/>
            <person name="Cros-Aarteil S."/>
            <person name="Calhoun S."/>
            <person name="Haridas S."/>
            <person name="Kuo A."/>
            <person name="Mondo S."/>
            <person name="Pangilinan J."/>
            <person name="Riley R."/>
            <person name="Labutti K."/>
            <person name="Andreopoulos B."/>
            <person name="Lipzen A."/>
            <person name="Chen C."/>
            <person name="Yanf M."/>
            <person name="Daum C."/>
            <person name="Ng V."/>
            <person name="Clum A."/>
            <person name="Steindorff A."/>
            <person name="Ohm R."/>
            <person name="Martin F."/>
            <person name="Silar P."/>
            <person name="Natvig D."/>
            <person name="Lalanne C."/>
            <person name="Gautier V."/>
            <person name="Ament-Velasquez S.L."/>
            <person name="Kruys A."/>
            <person name="Hutchinson M.I."/>
            <person name="Powell A.J."/>
            <person name="Barry K."/>
            <person name="Miller A.N."/>
            <person name="Grigoriev I.V."/>
            <person name="Debuchy R."/>
            <person name="Gladieux P."/>
            <person name="Thoren M.H."/>
            <person name="Johannesson H."/>
        </authorList>
    </citation>
    <scope>NUCLEOTIDE SEQUENCE</scope>
    <source>
        <strain evidence="4">8032-3</strain>
    </source>
</reference>
<keyword evidence="2" id="KW-1133">Transmembrane helix</keyword>
<feature type="transmembrane region" description="Helical" evidence="2">
    <location>
        <begin position="80"/>
        <end position="100"/>
    </location>
</feature>
<feature type="compositionally biased region" description="Low complexity" evidence="1">
    <location>
        <begin position="968"/>
        <end position="1021"/>
    </location>
</feature>
<sequence>MIGNVVSLQDTDRSRQGLVGGSTATFRGSFSRHNGVEADQSNFNRVNADPGTDKSKTGVRQMGSQWLRRSWPASGWRRTAVVNTIFVFTFAVTMLVFVAVTSSKAGGINRNLIFFKGDCGTSTRTNLLLHLLLNIFSTCIIASSNFFMQILNAPSRSEVDFVHTNMPHANVEIGVPSLKNILFVSPVKTAYWFLFMLSSVPIHLFFNSAVFETEYQGSDWQLTLAAEGFASGAQYFPPGAILWPAGGGRDAVPQFRDTDGYGKSVNIAEYFNPDSPAVRNTTTMSASSGNWTRLEASDCIAQYHDCAPRTKYQDVIMVVQSHDASSMADPALGWRRDDVLADMGAASASFWDPVVPGNETNSLWFSTQCHTMADLNPRTYRVEGCFQTCYRGWGSQEGRHVDLAGKPATVVAPDFTFDFLPTDSTHSFQSIENPGLRSPGMSVLELRYCLAQEVARDCKLGLANNLLLVVCLCLAAKTALCVMVLATSRDDPLVTPGDAMVSFLTRQDDATGFDCTLDVTRKEARPPAPRSTVPLPGAPARWERRRPRLFTVIPVQVWVRSYLLFTLVIIFTGAMLGNALSTQGLTRGRFFEHSGNNGILTPESEAKGGMWGSVLLANSPQLLLSVSYFVYNSLFTRLQVEKEWNRYSKDYRPLRVTAPVGEQVSTYRLQLPYRYSIPLITISIILHWLVSNTLYVFIIEGGYYSITTDSSTSPPTGLGLSDDAYIGIGFSSLAILTVFILACVLVPVPIALCIPRVDGDMVIGASNSRVISAACHAPPSSATPAPPPSPGEEEPRSDPGSSGDSIELDSLLTAGSDGGKDGADDAFEEYRLGLVRLSRGKALKAVDASRAPQATRRLISQQGNRVEGKTKQQPQAMEYHPASSPTYLAPAPPAPHTRDDELRASMTRTPANPALQSPPPRLPPPRTTAVVAPQSSAASSPGSTATAMTEGSSSSSSGPGAQRRRQRLGGSSSRATTVSPGPAVAAEGSSSSSSSGSADSPEAWSHDAAGPGMPMAPQGVVPGPGMGTGMFAPLPPIVPFGVATEFAPPMMMPRVGAGAPRAAAVPVAANTSPTYLGSPRFSPQLTIGFEIAEPPKYPAWRQ</sequence>